<gene>
    <name evidence="2" type="ORF">MUN80_19235</name>
</gene>
<dbReference type="Gene3D" id="2.60.40.1120">
    <property type="entry name" value="Carboxypeptidase-like, regulatory domain"/>
    <property type="match status" value="1"/>
</dbReference>
<feature type="signal peptide" evidence="1">
    <location>
        <begin position="1"/>
        <end position="25"/>
    </location>
</feature>
<keyword evidence="1" id="KW-0732">Signal</keyword>
<protein>
    <submittedName>
        <fullName evidence="2">DUF6252 family protein</fullName>
    </submittedName>
</protein>
<dbReference type="Pfam" id="PF19765">
    <property type="entry name" value="DUF6252"/>
    <property type="match status" value="1"/>
</dbReference>
<accession>A0ABY4F5N1</accession>
<organism evidence="2 3">
    <name type="scientific">Hymenobacter cellulosivorans</name>
    <dbReference type="NCBI Taxonomy" id="2932249"/>
    <lineage>
        <taxon>Bacteria</taxon>
        <taxon>Pseudomonadati</taxon>
        <taxon>Bacteroidota</taxon>
        <taxon>Cytophagia</taxon>
        <taxon>Cytophagales</taxon>
        <taxon>Hymenobacteraceae</taxon>
        <taxon>Hymenobacter</taxon>
    </lineage>
</organism>
<proteinExistence type="predicted"/>
<sequence>MMYFVPRFRALLLWLSLCLPFVLLACSKEDIAQPTTGIVEGTVSPAHALQLVTATGPDGRTFEATPDGTTGQFSLTSLPAGVYTLTFRSVTGYVNPDPVKVTAEPGRSVSVGRIVSVRDGKIRGMMTWNVGSTSYSATLYYGSIRKSSMILTGTTSLGSVWQQVSLVIPGEGFGTAAPFKGVGTYPLETSDYLFADFTSYANGNPIRHVTGFPGKPGGTITITSFDENARTVAGTFEFVGTPLTLGYEDVAVTNGRFNVTY</sequence>
<evidence type="ECO:0000256" key="1">
    <source>
        <dbReference type="SAM" id="SignalP"/>
    </source>
</evidence>
<evidence type="ECO:0000313" key="3">
    <source>
        <dbReference type="Proteomes" id="UP000831785"/>
    </source>
</evidence>
<dbReference type="InterPro" id="IPR046219">
    <property type="entry name" value="DUF6252"/>
</dbReference>
<dbReference type="EMBL" id="CP095049">
    <property type="protein sequence ID" value="UOQ51885.1"/>
    <property type="molecule type" value="Genomic_DNA"/>
</dbReference>
<keyword evidence="3" id="KW-1185">Reference proteome</keyword>
<dbReference type="RefSeq" id="WP_244715352.1">
    <property type="nucleotide sequence ID" value="NZ_CP095049.1"/>
</dbReference>
<dbReference type="PROSITE" id="PS51257">
    <property type="entry name" value="PROKAR_LIPOPROTEIN"/>
    <property type="match status" value="1"/>
</dbReference>
<reference evidence="2 3" key="1">
    <citation type="submission" date="2022-04" db="EMBL/GenBank/DDBJ databases">
        <title>Hymenobacter sp. isolated from the air.</title>
        <authorList>
            <person name="Won M."/>
            <person name="Lee C.-M."/>
            <person name="Woen H.-Y."/>
            <person name="Kwon S.-W."/>
        </authorList>
    </citation>
    <scope>NUCLEOTIDE SEQUENCE [LARGE SCALE GENOMIC DNA]</scope>
    <source>
        <strain evidence="3">5116 S-27</strain>
    </source>
</reference>
<evidence type="ECO:0000313" key="2">
    <source>
        <dbReference type="EMBL" id="UOQ51885.1"/>
    </source>
</evidence>
<name>A0ABY4F5N1_9BACT</name>
<dbReference type="Proteomes" id="UP000831785">
    <property type="component" value="Chromosome"/>
</dbReference>
<feature type="chain" id="PRO_5046249973" evidence="1">
    <location>
        <begin position="26"/>
        <end position="261"/>
    </location>
</feature>